<comment type="caution">
    <text evidence="1">The sequence shown here is derived from an EMBL/GenBank/DDBJ whole genome shotgun (WGS) entry which is preliminary data.</text>
</comment>
<evidence type="ECO:0000313" key="2">
    <source>
        <dbReference type="Proteomes" id="UP001174909"/>
    </source>
</evidence>
<dbReference type="AlphaFoldDB" id="A0AA35W5X9"/>
<evidence type="ECO:0000313" key="1">
    <source>
        <dbReference type="EMBL" id="CAI8009338.1"/>
    </source>
</evidence>
<proteinExistence type="predicted"/>
<name>A0AA35W5X9_GEOBA</name>
<gene>
    <name evidence="1" type="ORF">GBAR_LOCUS6295</name>
</gene>
<accession>A0AA35W5X9</accession>
<keyword evidence="2" id="KW-1185">Reference proteome</keyword>
<dbReference type="Proteomes" id="UP001174909">
    <property type="component" value="Unassembled WGS sequence"/>
</dbReference>
<dbReference type="EMBL" id="CASHTH010000947">
    <property type="protein sequence ID" value="CAI8009338.1"/>
    <property type="molecule type" value="Genomic_DNA"/>
</dbReference>
<protein>
    <submittedName>
        <fullName evidence="1">Uncharacterized protein</fullName>
    </submittedName>
</protein>
<sequence length="60" mass="7035">MRSAFPTSPIPVFFAGEVSQPRQSPKASCRRTGRFQLQFLRFCHRIFCFLDHLFSLVTDR</sequence>
<organism evidence="1 2">
    <name type="scientific">Geodia barretti</name>
    <name type="common">Barrett's horny sponge</name>
    <dbReference type="NCBI Taxonomy" id="519541"/>
    <lineage>
        <taxon>Eukaryota</taxon>
        <taxon>Metazoa</taxon>
        <taxon>Porifera</taxon>
        <taxon>Demospongiae</taxon>
        <taxon>Heteroscleromorpha</taxon>
        <taxon>Tetractinellida</taxon>
        <taxon>Astrophorina</taxon>
        <taxon>Geodiidae</taxon>
        <taxon>Geodia</taxon>
    </lineage>
</organism>
<reference evidence="1" key="1">
    <citation type="submission" date="2023-03" db="EMBL/GenBank/DDBJ databases">
        <authorList>
            <person name="Steffen K."/>
            <person name="Cardenas P."/>
        </authorList>
    </citation>
    <scope>NUCLEOTIDE SEQUENCE</scope>
</reference>